<keyword evidence="2" id="KW-0732">Signal</keyword>
<reference evidence="3 4" key="1">
    <citation type="journal article" date="2011" name="Int. J. Syst. Evol. Microbiol.">
        <title>Description of Undibacterium oligocarboniphilum sp. nov., isolated from purified water, and Undibacterium pigrum strain CCUG 49012 as the type strain of Undibacterium parvum sp. nov., and emended descriptions of the genus Undibacterium and the species Undibacterium pigrum.</title>
        <authorList>
            <person name="Eder W."/>
            <person name="Wanner G."/>
            <person name="Ludwig W."/>
            <person name="Busse H.J."/>
            <person name="Ziemke-Kageler F."/>
            <person name="Lang E."/>
        </authorList>
    </citation>
    <scope>NUCLEOTIDE SEQUENCE [LARGE SCALE GENOMIC DNA]</scope>
    <source>
        <strain evidence="3 4">DSM 23061</strain>
    </source>
</reference>
<keyword evidence="1" id="KW-0175">Coiled coil</keyword>
<proteinExistence type="predicted"/>
<dbReference type="RefSeq" id="WP_126128757.1">
    <property type="nucleotide sequence ID" value="NZ_CP034464.1"/>
</dbReference>
<feature type="chain" id="PRO_5019311957" description="DNA repair protein" evidence="2">
    <location>
        <begin position="26"/>
        <end position="215"/>
    </location>
</feature>
<evidence type="ECO:0000313" key="3">
    <source>
        <dbReference type="EMBL" id="AZP13384.1"/>
    </source>
</evidence>
<evidence type="ECO:0000313" key="4">
    <source>
        <dbReference type="Proteomes" id="UP000275663"/>
    </source>
</evidence>
<accession>A0A3S9HMT1</accession>
<sequence length="215" mass="24007">MDKIFSVKAATLLLLFLAFCLPASAADDKKAGKEQVRQLQQNQRKLEQEKAQLVQEKTALDVELKESKLKLDDSKRSADAASRQRASLSKELEAANASKAALITKIAETEQSLNAAEKKLADANSLIQKMEIAKTQLDSNLNLRSESLANCESKNQAQHRYGMELLEKYQNKGCTSALLQKEPFTGLKQVQIENMLELYREKLDQQKLVLTSPAL</sequence>
<name>A0A3S9HMT1_9BURK</name>
<dbReference type="KEGG" id="upv:EJN92_16115"/>
<dbReference type="OrthoDB" id="8912763at2"/>
<dbReference type="EMBL" id="CP034464">
    <property type="protein sequence ID" value="AZP13384.1"/>
    <property type="molecule type" value="Genomic_DNA"/>
</dbReference>
<feature type="signal peptide" evidence="2">
    <location>
        <begin position="1"/>
        <end position="25"/>
    </location>
</feature>
<gene>
    <name evidence="3" type="ORF">EJN92_16115</name>
</gene>
<feature type="coiled-coil region" evidence="1">
    <location>
        <begin position="29"/>
        <end position="133"/>
    </location>
</feature>
<evidence type="ECO:0008006" key="5">
    <source>
        <dbReference type="Google" id="ProtNLM"/>
    </source>
</evidence>
<dbReference type="Proteomes" id="UP000275663">
    <property type="component" value="Chromosome"/>
</dbReference>
<protein>
    <recommendedName>
        <fullName evidence="5">DNA repair protein</fullName>
    </recommendedName>
</protein>
<organism evidence="3 4">
    <name type="scientific">Undibacterium parvum</name>
    <dbReference type="NCBI Taxonomy" id="401471"/>
    <lineage>
        <taxon>Bacteria</taxon>
        <taxon>Pseudomonadati</taxon>
        <taxon>Pseudomonadota</taxon>
        <taxon>Betaproteobacteria</taxon>
        <taxon>Burkholderiales</taxon>
        <taxon>Oxalobacteraceae</taxon>
        <taxon>Undibacterium</taxon>
    </lineage>
</organism>
<dbReference type="AlphaFoldDB" id="A0A3S9HMT1"/>
<evidence type="ECO:0000256" key="1">
    <source>
        <dbReference type="SAM" id="Coils"/>
    </source>
</evidence>
<evidence type="ECO:0000256" key="2">
    <source>
        <dbReference type="SAM" id="SignalP"/>
    </source>
</evidence>
<keyword evidence="4" id="KW-1185">Reference proteome</keyword>